<evidence type="ECO:0000256" key="5">
    <source>
        <dbReference type="ARBA" id="ARBA00038063"/>
    </source>
</evidence>
<gene>
    <name evidence="6" type="primary">PTH1</name>
    <name evidence="6" type="ORF">ATY40_BA7502013</name>
</gene>
<proteinExistence type="inferred from homology"/>
<keyword evidence="3" id="KW-0378">Hydrolase</keyword>
<comment type="similarity">
    <text evidence="5">Belongs to the PTH family.</text>
</comment>
<dbReference type="InterPro" id="IPR018171">
    <property type="entry name" value="Pept_tRNA_hydro_CS"/>
</dbReference>
<sequence length="213" mass="24160">MLRSVARQLHTISVDNGKPPLLILASIGNPESSFKGTRHSIGHYILNRLKHIYQADEQVTIDKNKFHCNRREQPQMLFYQSNSLMNLSGKPISKAFKSVHKWTDEYNPVLVILHDELDCPVGKFKTRRQMSSHRGHNGLRSINQHMGGGFTTISIGIDRPESKSSSAVANYVLAKVPPHDLDRIDRTIPSIQKTLEDMKLGKFIFDTNPNYKG</sequence>
<dbReference type="EC" id="3.1.1.29" evidence="1"/>
<dbReference type="OrthoDB" id="1711136at2759"/>
<dbReference type="InterPro" id="IPR036416">
    <property type="entry name" value="Pept_tRNA_hydro_sf"/>
</dbReference>
<dbReference type="PROSITE" id="PS01196">
    <property type="entry name" value="PEPT_TRNA_HYDROL_2"/>
    <property type="match status" value="1"/>
</dbReference>
<keyword evidence="2" id="KW-0820">tRNA-binding</keyword>
<dbReference type="SUPFAM" id="SSF53178">
    <property type="entry name" value="Peptidyl-tRNA hydrolase-like"/>
    <property type="match status" value="1"/>
</dbReference>
<protein>
    <recommendedName>
        <fullName evidence="1">peptidyl-tRNA hydrolase</fullName>
        <ecNumber evidence="1">3.1.1.29</ecNumber>
    </recommendedName>
</protein>
<dbReference type="PANTHER" id="PTHR17224:SF1">
    <property type="entry name" value="PEPTIDYL-TRNA HYDROLASE"/>
    <property type="match status" value="1"/>
</dbReference>
<evidence type="ECO:0000313" key="6">
    <source>
        <dbReference type="EMBL" id="ANZ75019.1"/>
    </source>
</evidence>
<keyword evidence="4" id="KW-0694">RNA-binding</keyword>
<accession>A0A1B2JAI4</accession>
<dbReference type="AlphaFoldDB" id="A0A1B2JAI4"/>
<dbReference type="InterPro" id="IPR001328">
    <property type="entry name" value="Pept_tRNA_hydro"/>
</dbReference>
<dbReference type="Gene3D" id="3.40.50.1470">
    <property type="entry name" value="Peptidyl-tRNA hydrolase"/>
    <property type="match status" value="1"/>
</dbReference>
<dbReference type="GO" id="GO:0000049">
    <property type="term" value="F:tRNA binding"/>
    <property type="evidence" value="ECO:0007669"/>
    <property type="project" value="UniProtKB-KW"/>
</dbReference>
<keyword evidence="7" id="KW-1185">Reference proteome</keyword>
<evidence type="ECO:0000256" key="4">
    <source>
        <dbReference type="ARBA" id="ARBA00022884"/>
    </source>
</evidence>
<dbReference type="Proteomes" id="UP000094565">
    <property type="component" value="Chromosome 2"/>
</dbReference>
<evidence type="ECO:0000256" key="3">
    <source>
        <dbReference type="ARBA" id="ARBA00022801"/>
    </source>
</evidence>
<dbReference type="PANTHER" id="PTHR17224">
    <property type="entry name" value="PEPTIDYL-TRNA HYDROLASE"/>
    <property type="match status" value="1"/>
</dbReference>
<organism evidence="6 7">
    <name type="scientific">Komagataella pastoris</name>
    <name type="common">Yeast</name>
    <name type="synonym">Pichia pastoris</name>
    <dbReference type="NCBI Taxonomy" id="4922"/>
    <lineage>
        <taxon>Eukaryota</taxon>
        <taxon>Fungi</taxon>
        <taxon>Dikarya</taxon>
        <taxon>Ascomycota</taxon>
        <taxon>Saccharomycotina</taxon>
        <taxon>Pichiomycetes</taxon>
        <taxon>Pichiales</taxon>
        <taxon>Pichiaceae</taxon>
        <taxon>Komagataella</taxon>
    </lineage>
</organism>
<evidence type="ECO:0000256" key="2">
    <source>
        <dbReference type="ARBA" id="ARBA00022555"/>
    </source>
</evidence>
<reference evidence="6 7" key="1">
    <citation type="submission" date="2016-02" db="EMBL/GenBank/DDBJ databases">
        <title>Comparative genomic and transcriptomic foundation for Pichia pastoris.</title>
        <authorList>
            <person name="Love K.R."/>
            <person name="Shah K.A."/>
            <person name="Whittaker C.A."/>
            <person name="Wu J."/>
            <person name="Bartlett M.C."/>
            <person name="Ma D."/>
            <person name="Leeson R.L."/>
            <person name="Priest M."/>
            <person name="Young S.K."/>
            <person name="Love J.C."/>
        </authorList>
    </citation>
    <scope>NUCLEOTIDE SEQUENCE [LARGE SCALE GENOMIC DNA]</scope>
    <source>
        <strain evidence="6 7">ATCC 28485</strain>
    </source>
</reference>
<evidence type="ECO:0000313" key="7">
    <source>
        <dbReference type="Proteomes" id="UP000094565"/>
    </source>
</evidence>
<name>A0A1B2JAI4_PICPA</name>
<dbReference type="EMBL" id="CP014585">
    <property type="protein sequence ID" value="ANZ75019.1"/>
    <property type="molecule type" value="Genomic_DNA"/>
</dbReference>
<dbReference type="Pfam" id="PF01195">
    <property type="entry name" value="Pept_tRNA_hydro"/>
    <property type="match status" value="1"/>
</dbReference>
<dbReference type="NCBIfam" id="TIGR00447">
    <property type="entry name" value="pth"/>
    <property type="match status" value="1"/>
</dbReference>
<dbReference type="GO" id="GO:0004045">
    <property type="term" value="F:peptidyl-tRNA hydrolase activity"/>
    <property type="evidence" value="ECO:0007669"/>
    <property type="project" value="UniProtKB-EC"/>
</dbReference>
<evidence type="ECO:0000256" key="1">
    <source>
        <dbReference type="ARBA" id="ARBA00013260"/>
    </source>
</evidence>